<gene>
    <name evidence="1" type="ORF">D3272_15315</name>
</gene>
<dbReference type="Proteomes" id="UP000289411">
    <property type="component" value="Unassembled WGS sequence"/>
</dbReference>
<dbReference type="EMBL" id="QYBC01000012">
    <property type="protein sequence ID" value="RYB03957.1"/>
    <property type="molecule type" value="Genomic_DNA"/>
</dbReference>
<sequence>MTAAIPLATATRAGLMSPGDKALLQAAGRAPTPAALATLAQGAAGSQTQFGILEDLVTLAGASCVSTVQIPARAIVFCVSSRTVTAVAGAPSYGVGVSGDPTQFGGSLGAAAGSTNAGVVGPAPFYGATPVLVTATSGSFTGGAVRIAIHYALFGAPTA</sequence>
<comment type="caution">
    <text evidence="1">The sequence shown here is derived from an EMBL/GenBank/DDBJ whole genome shotgun (WGS) entry which is preliminary data.</text>
</comment>
<reference evidence="1 2" key="2">
    <citation type="submission" date="2019-02" db="EMBL/GenBank/DDBJ databases">
        <title>'Lichenibacterium ramalinii' gen. nov. sp. nov., 'Lichenibacterium minor' gen. nov. sp. nov.</title>
        <authorList>
            <person name="Pankratov T."/>
        </authorList>
    </citation>
    <scope>NUCLEOTIDE SEQUENCE [LARGE SCALE GENOMIC DNA]</scope>
    <source>
        <strain evidence="1 2">RmlP001</strain>
    </source>
</reference>
<evidence type="ECO:0000313" key="1">
    <source>
        <dbReference type="EMBL" id="RYB03957.1"/>
    </source>
</evidence>
<organism evidence="1 2">
    <name type="scientific">Lichenibacterium ramalinae</name>
    <dbReference type="NCBI Taxonomy" id="2316527"/>
    <lineage>
        <taxon>Bacteria</taxon>
        <taxon>Pseudomonadati</taxon>
        <taxon>Pseudomonadota</taxon>
        <taxon>Alphaproteobacteria</taxon>
        <taxon>Hyphomicrobiales</taxon>
        <taxon>Lichenihabitantaceae</taxon>
        <taxon>Lichenibacterium</taxon>
    </lineage>
</organism>
<accession>A0A4Q2RCK1</accession>
<dbReference type="AlphaFoldDB" id="A0A4Q2RCK1"/>
<dbReference type="OrthoDB" id="564699at2"/>
<keyword evidence="2" id="KW-1185">Reference proteome</keyword>
<proteinExistence type="predicted"/>
<name>A0A4Q2RCK1_9HYPH</name>
<protein>
    <submittedName>
        <fullName evidence="1">Uncharacterized protein</fullName>
    </submittedName>
</protein>
<evidence type="ECO:0000313" key="2">
    <source>
        <dbReference type="Proteomes" id="UP000289411"/>
    </source>
</evidence>
<reference evidence="1 2" key="1">
    <citation type="submission" date="2018-09" db="EMBL/GenBank/DDBJ databases">
        <authorList>
            <person name="Grouzdev D.S."/>
            <person name="Krutkina M.S."/>
        </authorList>
    </citation>
    <scope>NUCLEOTIDE SEQUENCE [LARGE SCALE GENOMIC DNA]</scope>
    <source>
        <strain evidence="1 2">RmlP001</strain>
    </source>
</reference>
<dbReference type="RefSeq" id="WP_129220078.1">
    <property type="nucleotide sequence ID" value="NZ_QYBC01000012.1"/>
</dbReference>